<protein>
    <submittedName>
        <fullName evidence="1">Uncharacterized protein</fullName>
    </submittedName>
</protein>
<name>A0AA41XI77_9MICO</name>
<keyword evidence="2" id="KW-1185">Reference proteome</keyword>
<proteinExistence type="predicted"/>
<evidence type="ECO:0000313" key="1">
    <source>
        <dbReference type="EMBL" id="MCS5726884.1"/>
    </source>
</evidence>
<gene>
    <name evidence="1" type="ORF">N1028_13370</name>
</gene>
<reference evidence="1" key="1">
    <citation type="submission" date="2022-08" db="EMBL/GenBank/DDBJ databases">
        <authorList>
            <person name="Deng Y."/>
            <person name="Han X.-F."/>
            <person name="Zhang Y.-Q."/>
        </authorList>
    </citation>
    <scope>NUCLEOTIDE SEQUENCE</scope>
    <source>
        <strain evidence="1">CPCC 203407</strain>
    </source>
</reference>
<dbReference type="Proteomes" id="UP001165587">
    <property type="component" value="Unassembled WGS sequence"/>
</dbReference>
<sequence>MPDSVTSYGVAKFGSSEARPKIVGVYAGAGGWKPAEGSRLTKGTAARLRAEGITMVRVRWHFRTHEILLRRYLGG</sequence>
<dbReference type="RefSeq" id="WP_259529775.1">
    <property type="nucleotide sequence ID" value="NZ_JANLCK010000007.1"/>
</dbReference>
<dbReference type="EMBL" id="JANLCK010000007">
    <property type="protein sequence ID" value="MCS5726884.1"/>
    <property type="molecule type" value="Genomic_DNA"/>
</dbReference>
<evidence type="ECO:0000313" key="2">
    <source>
        <dbReference type="Proteomes" id="UP001165587"/>
    </source>
</evidence>
<accession>A0AA41XI77</accession>
<comment type="caution">
    <text evidence="1">The sequence shown here is derived from an EMBL/GenBank/DDBJ whole genome shotgun (WGS) entry which is preliminary data.</text>
</comment>
<organism evidence="1 2">
    <name type="scientific">Herbiconiux oxytropis</name>
    <dbReference type="NCBI Taxonomy" id="2970915"/>
    <lineage>
        <taxon>Bacteria</taxon>
        <taxon>Bacillati</taxon>
        <taxon>Actinomycetota</taxon>
        <taxon>Actinomycetes</taxon>
        <taxon>Micrococcales</taxon>
        <taxon>Microbacteriaceae</taxon>
        <taxon>Herbiconiux</taxon>
    </lineage>
</organism>
<dbReference type="AlphaFoldDB" id="A0AA41XI77"/>